<dbReference type="RefSeq" id="WP_085225925.1">
    <property type="nucleotide sequence ID" value="NZ_BSQD01000003.1"/>
</dbReference>
<dbReference type="InterPro" id="IPR018060">
    <property type="entry name" value="HTH_AraC"/>
</dbReference>
<dbReference type="PANTHER" id="PTHR43130">
    <property type="entry name" value="ARAC-FAMILY TRANSCRIPTIONAL REGULATOR"/>
    <property type="match status" value="1"/>
</dbReference>
<dbReference type="Gene3D" id="1.10.10.60">
    <property type="entry name" value="Homeodomain-like"/>
    <property type="match status" value="1"/>
</dbReference>
<evidence type="ECO:0000259" key="5">
    <source>
        <dbReference type="PROSITE" id="PS01124"/>
    </source>
</evidence>
<dbReference type="PANTHER" id="PTHR43130:SF3">
    <property type="entry name" value="HTH-TYPE TRANSCRIPTIONAL REGULATOR RV1931C"/>
    <property type="match status" value="1"/>
</dbReference>
<dbReference type="Pfam" id="PF12833">
    <property type="entry name" value="HTH_18"/>
    <property type="match status" value="1"/>
</dbReference>
<protein>
    <submittedName>
        <fullName evidence="6">Transcriptional regulator, AraC family with amidase-like domain</fullName>
    </submittedName>
</protein>
<dbReference type="Pfam" id="PF01965">
    <property type="entry name" value="DJ-1_PfpI"/>
    <property type="match status" value="1"/>
</dbReference>
<evidence type="ECO:0000256" key="1">
    <source>
        <dbReference type="ARBA" id="ARBA00023015"/>
    </source>
</evidence>
<dbReference type="GeneID" id="95548554"/>
<dbReference type="InterPro" id="IPR009057">
    <property type="entry name" value="Homeodomain-like_sf"/>
</dbReference>
<dbReference type="PROSITE" id="PS00041">
    <property type="entry name" value="HTH_ARAC_FAMILY_1"/>
    <property type="match status" value="1"/>
</dbReference>
<feature type="domain" description="HTH araC/xylS-type" evidence="5">
    <location>
        <begin position="210"/>
        <end position="308"/>
    </location>
</feature>
<dbReference type="InterPro" id="IPR029062">
    <property type="entry name" value="Class_I_gatase-like"/>
</dbReference>
<organism evidence="6 7">
    <name type="scientific">Trinickia caryophylli</name>
    <name type="common">Paraburkholderia caryophylli</name>
    <dbReference type="NCBI Taxonomy" id="28094"/>
    <lineage>
        <taxon>Bacteria</taxon>
        <taxon>Pseudomonadati</taxon>
        <taxon>Pseudomonadota</taxon>
        <taxon>Betaproteobacteria</taxon>
        <taxon>Burkholderiales</taxon>
        <taxon>Burkholderiaceae</taxon>
        <taxon>Trinickia</taxon>
    </lineage>
</organism>
<keyword evidence="3" id="KW-0804">Transcription</keyword>
<name>A0A1X7DHR3_TRICW</name>
<sequence>MHTIAVLALDDVVPFDLGVACDTFSHVRVENVAAPYRVRVCSERPVVRSGFFELHTAWRLGALGEADTVVVPGTLDPAMPLSPRTVAALRDAAARGCRIASICSGAFVLAAAGLLDGLRATTHWLAAAELARRYPRVCVDANVLFVDNGQILTSAGASAGLDLCLHMIRADYGAAAAFDAARRAVVPLAREGGQAQYAERELPRGGPALHALMQWLQQNLQQPLTLESIARHGAMSVRTLTRRFHAETGTSPLQWLQTARVRTAQQLLETTSFSIERVASEAGFGSVTTFRERFARVVGTSPQQYRRAFRSKPDRASTSLARGAVDA</sequence>
<keyword evidence="1" id="KW-0805">Transcription regulation</keyword>
<keyword evidence="7" id="KW-1185">Reference proteome</keyword>
<evidence type="ECO:0000313" key="7">
    <source>
        <dbReference type="Proteomes" id="UP000192911"/>
    </source>
</evidence>
<dbReference type="Gene3D" id="3.40.50.880">
    <property type="match status" value="1"/>
</dbReference>
<dbReference type="InterPro" id="IPR002818">
    <property type="entry name" value="DJ-1/PfpI"/>
</dbReference>
<dbReference type="OrthoDB" id="8543772at2"/>
<dbReference type="GO" id="GO:0043565">
    <property type="term" value="F:sequence-specific DNA binding"/>
    <property type="evidence" value="ECO:0007669"/>
    <property type="project" value="InterPro"/>
</dbReference>
<dbReference type="Proteomes" id="UP000192911">
    <property type="component" value="Unassembled WGS sequence"/>
</dbReference>
<dbReference type="SMART" id="SM00342">
    <property type="entry name" value="HTH_ARAC"/>
    <property type="match status" value="1"/>
</dbReference>
<gene>
    <name evidence="6" type="ORF">SAMN06295900_103233</name>
</gene>
<evidence type="ECO:0000256" key="4">
    <source>
        <dbReference type="SAM" id="MobiDB-lite"/>
    </source>
</evidence>
<keyword evidence="2" id="KW-0238">DNA-binding</keyword>
<evidence type="ECO:0000313" key="6">
    <source>
        <dbReference type="EMBL" id="SMF15674.1"/>
    </source>
</evidence>
<dbReference type="AlphaFoldDB" id="A0A1X7DHR3"/>
<proteinExistence type="predicted"/>
<dbReference type="InterPro" id="IPR052158">
    <property type="entry name" value="INH-QAR"/>
</dbReference>
<dbReference type="InterPro" id="IPR018062">
    <property type="entry name" value="HTH_AraC-typ_CS"/>
</dbReference>
<dbReference type="SUPFAM" id="SSF46689">
    <property type="entry name" value="Homeodomain-like"/>
    <property type="match status" value="2"/>
</dbReference>
<evidence type="ECO:0000256" key="3">
    <source>
        <dbReference type="ARBA" id="ARBA00023163"/>
    </source>
</evidence>
<reference evidence="7" key="1">
    <citation type="submission" date="2017-04" db="EMBL/GenBank/DDBJ databases">
        <authorList>
            <person name="Varghese N."/>
            <person name="Submissions S."/>
        </authorList>
    </citation>
    <scope>NUCLEOTIDE SEQUENCE [LARGE SCALE GENOMIC DNA]</scope>
    <source>
        <strain evidence="7">Ballard 720</strain>
    </source>
</reference>
<dbReference type="CDD" id="cd03137">
    <property type="entry name" value="GATase1_AraC_1"/>
    <property type="match status" value="1"/>
</dbReference>
<dbReference type="PROSITE" id="PS01124">
    <property type="entry name" value="HTH_ARAC_FAMILY_2"/>
    <property type="match status" value="1"/>
</dbReference>
<accession>A0A1X7DHR3</accession>
<dbReference type="EMBL" id="FXAH01000003">
    <property type="protein sequence ID" value="SMF15674.1"/>
    <property type="molecule type" value="Genomic_DNA"/>
</dbReference>
<dbReference type="GO" id="GO:0003700">
    <property type="term" value="F:DNA-binding transcription factor activity"/>
    <property type="evidence" value="ECO:0007669"/>
    <property type="project" value="InterPro"/>
</dbReference>
<feature type="region of interest" description="Disordered" evidence="4">
    <location>
        <begin position="307"/>
        <end position="327"/>
    </location>
</feature>
<dbReference type="SUPFAM" id="SSF52317">
    <property type="entry name" value="Class I glutamine amidotransferase-like"/>
    <property type="match status" value="1"/>
</dbReference>
<dbReference type="STRING" id="28094.SAMN06295900_103233"/>
<evidence type="ECO:0000256" key="2">
    <source>
        <dbReference type="ARBA" id="ARBA00023125"/>
    </source>
</evidence>